<reference evidence="2 3" key="1">
    <citation type="journal article" date="2019" name="Emerg. Microbes Infect.">
        <title>Comprehensive subspecies identification of 175 nontuberculous mycobacteria species based on 7547 genomic profiles.</title>
        <authorList>
            <person name="Matsumoto Y."/>
            <person name="Kinjo T."/>
            <person name="Motooka D."/>
            <person name="Nabeya D."/>
            <person name="Jung N."/>
            <person name="Uechi K."/>
            <person name="Horii T."/>
            <person name="Iida T."/>
            <person name="Fujita J."/>
            <person name="Nakamura S."/>
        </authorList>
    </citation>
    <scope>NUCLEOTIDE SEQUENCE [LARGE SCALE GENOMIC DNA]</scope>
    <source>
        <strain evidence="2 3">JCM 30395</strain>
    </source>
</reference>
<dbReference type="AlphaFoldDB" id="A0A7I7SWX5"/>
<evidence type="ECO:0008006" key="4">
    <source>
        <dbReference type="Google" id="ProtNLM"/>
    </source>
</evidence>
<evidence type="ECO:0000256" key="1">
    <source>
        <dbReference type="SAM" id="SignalP"/>
    </source>
</evidence>
<feature type="chain" id="PRO_5029493915" description="Secreted protein" evidence="1">
    <location>
        <begin position="23"/>
        <end position="132"/>
    </location>
</feature>
<sequence length="132" mass="13417">MRTIVIAAVIAGGLFTTTISLAAPSSATSCHSTSCVPNVARNVVSGTPCTPSPSFVFGMDANNGTLICAASGVWMPTGPLVGEAQNALSCSTPGTTAQERMAGDEWQVNVPGVPLLCTGPADIARWTHFPPT</sequence>
<dbReference type="PROSITE" id="PS51257">
    <property type="entry name" value="PROKAR_LIPOPROTEIN"/>
    <property type="match status" value="1"/>
</dbReference>
<evidence type="ECO:0000313" key="3">
    <source>
        <dbReference type="Proteomes" id="UP000466445"/>
    </source>
</evidence>
<dbReference type="EMBL" id="AP022595">
    <property type="protein sequence ID" value="BBY60821.1"/>
    <property type="molecule type" value="Genomic_DNA"/>
</dbReference>
<dbReference type="KEGG" id="msar:MSAR_39570"/>
<proteinExistence type="predicted"/>
<accession>A0A7I7SWX5</accession>
<name>A0A7I7SWX5_9MYCO</name>
<protein>
    <recommendedName>
        <fullName evidence="4">Secreted protein</fullName>
    </recommendedName>
</protein>
<keyword evidence="1" id="KW-0732">Signal</keyword>
<keyword evidence="3" id="KW-1185">Reference proteome</keyword>
<feature type="signal peptide" evidence="1">
    <location>
        <begin position="1"/>
        <end position="22"/>
    </location>
</feature>
<evidence type="ECO:0000313" key="2">
    <source>
        <dbReference type="EMBL" id="BBY60821.1"/>
    </source>
</evidence>
<dbReference type="Proteomes" id="UP000466445">
    <property type="component" value="Chromosome"/>
</dbReference>
<dbReference type="RefSeq" id="WP_163699577.1">
    <property type="nucleotide sequence ID" value="NZ_AP022595.1"/>
</dbReference>
<organism evidence="2 3">
    <name type="scientific">Mycolicibacterium sarraceniae</name>
    <dbReference type="NCBI Taxonomy" id="1534348"/>
    <lineage>
        <taxon>Bacteria</taxon>
        <taxon>Bacillati</taxon>
        <taxon>Actinomycetota</taxon>
        <taxon>Actinomycetes</taxon>
        <taxon>Mycobacteriales</taxon>
        <taxon>Mycobacteriaceae</taxon>
        <taxon>Mycolicibacterium</taxon>
    </lineage>
</organism>
<gene>
    <name evidence="2" type="ORF">MSAR_39570</name>
</gene>